<proteinExistence type="predicted"/>
<dbReference type="RefSeq" id="WP_093935345.1">
    <property type="nucleotide sequence ID" value="NZ_NMQT01000068.1"/>
</dbReference>
<evidence type="ECO:0000256" key="1">
    <source>
        <dbReference type="SAM" id="MobiDB-lite"/>
    </source>
</evidence>
<dbReference type="AlphaFoldDB" id="A0A229S6Q6"/>
<name>A0A229S6Q6_9PSEU</name>
<dbReference type="OrthoDB" id="3699810at2"/>
<feature type="region of interest" description="Disordered" evidence="1">
    <location>
        <begin position="154"/>
        <end position="175"/>
    </location>
</feature>
<evidence type="ECO:0000313" key="2">
    <source>
        <dbReference type="EMBL" id="OXM54588.1"/>
    </source>
</evidence>
<gene>
    <name evidence="2" type="ORF">CFP71_19645</name>
</gene>
<reference evidence="2 3" key="1">
    <citation type="submission" date="2017-07" db="EMBL/GenBank/DDBJ databases">
        <title>Amycolatopsis thailandensis Genome sequencing and assembly.</title>
        <authorList>
            <person name="Kaur N."/>
            <person name="Mayilraj S."/>
        </authorList>
    </citation>
    <scope>NUCLEOTIDE SEQUENCE [LARGE SCALE GENOMIC DNA]</scope>
    <source>
        <strain evidence="2 3">JCM 16380</strain>
    </source>
</reference>
<organism evidence="2 3">
    <name type="scientific">Amycolatopsis thailandensis</name>
    <dbReference type="NCBI Taxonomy" id="589330"/>
    <lineage>
        <taxon>Bacteria</taxon>
        <taxon>Bacillati</taxon>
        <taxon>Actinomycetota</taxon>
        <taxon>Actinomycetes</taxon>
        <taxon>Pseudonocardiales</taxon>
        <taxon>Pseudonocardiaceae</taxon>
        <taxon>Amycolatopsis</taxon>
    </lineage>
</organism>
<accession>A0A229S6Q6</accession>
<protein>
    <submittedName>
        <fullName evidence="2">Uncharacterized protein</fullName>
    </submittedName>
</protein>
<dbReference type="Proteomes" id="UP000215223">
    <property type="component" value="Unassembled WGS sequence"/>
</dbReference>
<sequence length="175" mass="19682">MHGTQIRFQGIVWTFGEREFAALLMDRHSAHGPGALPHAARSRGLPLTTDIRRVPLAPVPGWLIEATSKESTHGRQTRLTVHWPRVRPLLSHADVDLPQRWQQLAVTQRACLLLIGRDLVVDERELPQRVTRLAESGSLAAGVVTFRSGSSFRPRTHDRIVGHRRAARERRPVGQ</sequence>
<dbReference type="EMBL" id="NMQT01000068">
    <property type="protein sequence ID" value="OXM54588.1"/>
    <property type="molecule type" value="Genomic_DNA"/>
</dbReference>
<comment type="caution">
    <text evidence="2">The sequence shown here is derived from an EMBL/GenBank/DDBJ whole genome shotgun (WGS) entry which is preliminary data.</text>
</comment>
<keyword evidence="3" id="KW-1185">Reference proteome</keyword>
<evidence type="ECO:0000313" key="3">
    <source>
        <dbReference type="Proteomes" id="UP000215223"/>
    </source>
</evidence>